<comment type="subcellular location">
    <subcellularLocation>
        <location evidence="1">Mitochondrion</location>
    </subcellularLocation>
</comment>
<name>A0A9P8Q693_WICPI</name>
<dbReference type="PANTHER" id="PTHR11831:SF4">
    <property type="entry name" value="SMALL RIBOSOMAL SUBUNIT PROTEIN US4M"/>
    <property type="match status" value="1"/>
</dbReference>
<keyword evidence="3 10" id="KW-0699">rRNA-binding</keyword>
<organism evidence="12 13">
    <name type="scientific">Wickerhamomyces pijperi</name>
    <name type="common">Yeast</name>
    <name type="synonym">Pichia pijperi</name>
    <dbReference type="NCBI Taxonomy" id="599730"/>
    <lineage>
        <taxon>Eukaryota</taxon>
        <taxon>Fungi</taxon>
        <taxon>Dikarya</taxon>
        <taxon>Ascomycota</taxon>
        <taxon>Saccharomycotina</taxon>
        <taxon>Saccharomycetes</taxon>
        <taxon>Phaffomycetales</taxon>
        <taxon>Wickerhamomycetaceae</taxon>
        <taxon>Wickerhamomyces</taxon>
    </lineage>
</organism>
<evidence type="ECO:0000259" key="11">
    <source>
        <dbReference type="SMART" id="SM00363"/>
    </source>
</evidence>
<dbReference type="InterPro" id="IPR018079">
    <property type="entry name" value="Ribosomal_uS4_CS"/>
</dbReference>
<dbReference type="GO" id="GO:0005763">
    <property type="term" value="C:mitochondrial small ribosomal subunit"/>
    <property type="evidence" value="ECO:0007669"/>
    <property type="project" value="TreeGrafter"/>
</dbReference>
<evidence type="ECO:0000256" key="5">
    <source>
        <dbReference type="ARBA" id="ARBA00022980"/>
    </source>
</evidence>
<evidence type="ECO:0000256" key="1">
    <source>
        <dbReference type="ARBA" id="ARBA00004173"/>
    </source>
</evidence>
<feature type="domain" description="RNA-binding S4" evidence="11">
    <location>
        <begin position="103"/>
        <end position="166"/>
    </location>
</feature>
<dbReference type="InterPro" id="IPR036986">
    <property type="entry name" value="S4_RNA-bd_sf"/>
</dbReference>
<evidence type="ECO:0000256" key="7">
    <source>
        <dbReference type="ARBA" id="ARBA00023274"/>
    </source>
</evidence>
<dbReference type="SUPFAM" id="SSF55174">
    <property type="entry name" value="Alpha-L RNA-binding motif"/>
    <property type="match status" value="1"/>
</dbReference>
<proteinExistence type="inferred from homology"/>
<dbReference type="Pfam" id="PF01479">
    <property type="entry name" value="S4"/>
    <property type="match status" value="1"/>
</dbReference>
<dbReference type="Gene3D" id="3.10.290.10">
    <property type="entry name" value="RNA-binding S4 domain"/>
    <property type="match status" value="1"/>
</dbReference>
<evidence type="ECO:0000256" key="10">
    <source>
        <dbReference type="PROSITE-ProRule" id="PRU00182"/>
    </source>
</evidence>
<dbReference type="Proteomes" id="UP000774326">
    <property type="component" value="Unassembled WGS sequence"/>
</dbReference>
<dbReference type="AlphaFoldDB" id="A0A9P8Q693"/>
<dbReference type="FunFam" id="3.10.290.10:FF:000025">
    <property type="entry name" value="30S ribosomal subunit S4"/>
    <property type="match status" value="1"/>
</dbReference>
<evidence type="ECO:0000256" key="3">
    <source>
        <dbReference type="ARBA" id="ARBA00022730"/>
    </source>
</evidence>
<dbReference type="CDD" id="cd00165">
    <property type="entry name" value="S4"/>
    <property type="match status" value="1"/>
</dbReference>
<dbReference type="EMBL" id="JAEUBG010003010">
    <property type="protein sequence ID" value="KAH3683649.1"/>
    <property type="molecule type" value="Genomic_DNA"/>
</dbReference>
<evidence type="ECO:0000256" key="2">
    <source>
        <dbReference type="ARBA" id="ARBA00007465"/>
    </source>
</evidence>
<protein>
    <recommendedName>
        <fullName evidence="9">Small ribosomal subunit protein uS4m</fullName>
    </recommendedName>
</protein>
<evidence type="ECO:0000313" key="13">
    <source>
        <dbReference type="Proteomes" id="UP000774326"/>
    </source>
</evidence>
<dbReference type="PANTHER" id="PTHR11831">
    <property type="entry name" value="30S 40S RIBOSOMAL PROTEIN"/>
    <property type="match status" value="1"/>
</dbReference>
<evidence type="ECO:0000313" key="12">
    <source>
        <dbReference type="EMBL" id="KAH3683649.1"/>
    </source>
</evidence>
<reference evidence="12" key="1">
    <citation type="journal article" date="2021" name="Open Biol.">
        <title>Shared evolutionary footprints suggest mitochondrial oxidative damage underlies multiple complex I losses in fungi.</title>
        <authorList>
            <person name="Schikora-Tamarit M.A."/>
            <person name="Marcet-Houben M."/>
            <person name="Nosek J."/>
            <person name="Gabaldon T."/>
        </authorList>
    </citation>
    <scope>NUCLEOTIDE SEQUENCE</scope>
    <source>
        <strain evidence="12">CBS2887</strain>
    </source>
</reference>
<dbReference type="GO" id="GO:0042274">
    <property type="term" value="P:ribosomal small subunit biogenesis"/>
    <property type="evidence" value="ECO:0007669"/>
    <property type="project" value="TreeGrafter"/>
</dbReference>
<comment type="function">
    <text evidence="8">Component of the mitochondrial ribosome (mitoribosome), a dedicated translation machinery responsible for the synthesis of mitochondrial genome-encoded proteins, including at least some of the essential transmembrane subunits of the mitochondrial respiratory chain. The mitoribosomes are attached to the mitochondrial inner membrane and translation products are cotranslationally integrated into the membrane.</text>
</comment>
<dbReference type="PROSITE" id="PS00632">
    <property type="entry name" value="RIBOSOMAL_S4"/>
    <property type="match status" value="1"/>
</dbReference>
<dbReference type="InterPro" id="IPR002942">
    <property type="entry name" value="S4_RNA-bd"/>
</dbReference>
<dbReference type="GO" id="GO:0019843">
    <property type="term" value="F:rRNA binding"/>
    <property type="evidence" value="ECO:0007669"/>
    <property type="project" value="UniProtKB-KW"/>
</dbReference>
<keyword evidence="7" id="KW-0687">Ribonucleoprotein</keyword>
<evidence type="ECO:0000256" key="6">
    <source>
        <dbReference type="ARBA" id="ARBA00023128"/>
    </source>
</evidence>
<gene>
    <name evidence="12" type="ORF">WICPIJ_005377</name>
</gene>
<keyword evidence="13" id="KW-1185">Reference proteome</keyword>
<comment type="caution">
    <text evidence="12">The sequence shown here is derived from an EMBL/GenBank/DDBJ whole genome shotgun (WGS) entry which is preliminary data.</text>
</comment>
<dbReference type="PROSITE" id="PS50889">
    <property type="entry name" value="S4"/>
    <property type="match status" value="1"/>
</dbReference>
<dbReference type="GO" id="GO:0003735">
    <property type="term" value="F:structural constituent of ribosome"/>
    <property type="evidence" value="ECO:0007669"/>
    <property type="project" value="TreeGrafter"/>
</dbReference>
<keyword evidence="5" id="KW-0689">Ribosomal protein</keyword>
<keyword evidence="6" id="KW-0496">Mitochondrion</keyword>
<evidence type="ECO:0000256" key="8">
    <source>
        <dbReference type="ARBA" id="ARBA00037226"/>
    </source>
</evidence>
<evidence type="ECO:0000256" key="4">
    <source>
        <dbReference type="ARBA" id="ARBA00022884"/>
    </source>
</evidence>
<comment type="similarity">
    <text evidence="2">Belongs to the universal ribosomal protein uS4 family.</text>
</comment>
<accession>A0A9P8Q693</accession>
<dbReference type="OrthoDB" id="3356781at2759"/>
<keyword evidence="4 10" id="KW-0694">RNA-binding</keyword>
<sequence>MPRKAQLLNSLSRGRVRASWNKYNLYNLYKKSRVNFTGQNLYQQKWTAKQETRAYHGEHLTESRFQSDFSSKLESVAHLDASLRGENNVTTPLPLQTYAVLEKRLDFALFRAMFASSIRQARQFILQGAVTVNGINIKQPGFTLQAGDIFHVAPEKVLSALGSAKPSVKEAVKVDSTQIAKWNKFVKNAIKNPQTVWEAKQSSKSGEGSISQEDKIKAYNKGLQAKMLAEQKAFTRQEALKQTIQLGSSVEIPTLETFQAKFTPECAEISYKLFQKLSILPEFATLQTLKAEDLSKVLTKDASLSGAQQKQYSELKQLASSLTNTHQQALKTQADSNMLDSSAKTIPYDPKWTNTLSFHDKLDKAAVLEDEKSAKVDLPWQKGLYGRADPTKTYFTPWKVRPFIAPFAILPAHIEISFETCHAVYMRDPVALPGKSEVISPFGLDVQERAYMWYTRRVKNGK</sequence>
<dbReference type="SMART" id="SM00363">
    <property type="entry name" value="S4"/>
    <property type="match status" value="1"/>
</dbReference>
<reference evidence="12" key="2">
    <citation type="submission" date="2021-01" db="EMBL/GenBank/DDBJ databases">
        <authorList>
            <person name="Schikora-Tamarit M.A."/>
        </authorList>
    </citation>
    <scope>NUCLEOTIDE SEQUENCE</scope>
    <source>
        <strain evidence="12">CBS2887</strain>
    </source>
</reference>
<evidence type="ECO:0000256" key="9">
    <source>
        <dbReference type="ARBA" id="ARBA00071419"/>
    </source>
</evidence>
<dbReference type="InterPro" id="IPR022801">
    <property type="entry name" value="Ribosomal_uS4"/>
</dbReference>